<feature type="transmembrane region" description="Helical" evidence="1">
    <location>
        <begin position="31"/>
        <end position="49"/>
    </location>
</feature>
<gene>
    <name evidence="2" type="ORF">SAMN02745207_03558</name>
</gene>
<dbReference type="EMBL" id="FQXM01000027">
    <property type="protein sequence ID" value="SHH97663.1"/>
    <property type="molecule type" value="Genomic_DNA"/>
</dbReference>
<dbReference type="Proteomes" id="UP000184447">
    <property type="component" value="Unassembled WGS sequence"/>
</dbReference>
<evidence type="ECO:0008006" key="4">
    <source>
        <dbReference type="Google" id="ProtNLM"/>
    </source>
</evidence>
<keyword evidence="1" id="KW-0472">Membrane</keyword>
<name>A0A1M5XEN6_9CLOT</name>
<protein>
    <recommendedName>
        <fullName evidence="4">Lysine exporter LysO</fullName>
    </recommendedName>
</protein>
<keyword evidence="1" id="KW-0812">Transmembrane</keyword>
<accession>A0A1M5XEN6</accession>
<organism evidence="2 3">
    <name type="scientific">Clostridium grantii DSM 8605</name>
    <dbReference type="NCBI Taxonomy" id="1121316"/>
    <lineage>
        <taxon>Bacteria</taxon>
        <taxon>Bacillati</taxon>
        <taxon>Bacillota</taxon>
        <taxon>Clostridia</taxon>
        <taxon>Eubacteriales</taxon>
        <taxon>Clostridiaceae</taxon>
        <taxon>Clostridium</taxon>
    </lineage>
</organism>
<evidence type="ECO:0000313" key="3">
    <source>
        <dbReference type="Proteomes" id="UP000184447"/>
    </source>
</evidence>
<keyword evidence="3" id="KW-1185">Reference proteome</keyword>
<dbReference type="InterPro" id="IPR005642">
    <property type="entry name" value="LysO"/>
</dbReference>
<dbReference type="STRING" id="1121316.SAMN02745207_03558"/>
<proteinExistence type="predicted"/>
<evidence type="ECO:0000256" key="1">
    <source>
        <dbReference type="SAM" id="Phobius"/>
    </source>
</evidence>
<dbReference type="OrthoDB" id="1958093at2"/>
<reference evidence="2 3" key="1">
    <citation type="submission" date="2016-11" db="EMBL/GenBank/DDBJ databases">
        <authorList>
            <person name="Jaros S."/>
            <person name="Januszkiewicz K."/>
            <person name="Wedrychowicz H."/>
        </authorList>
    </citation>
    <scope>NUCLEOTIDE SEQUENCE [LARGE SCALE GENOMIC DNA]</scope>
    <source>
        <strain evidence="2 3">DSM 8605</strain>
    </source>
</reference>
<sequence>MLGILIALTLGIIVGLLFKFNEKQKSILSKFQLIGVTFLLFSMGASIGIKDSILLNLKNIGLSSLFFALSTSLFSIITVYFITKLFFKGDI</sequence>
<evidence type="ECO:0000313" key="2">
    <source>
        <dbReference type="EMBL" id="SHH97663.1"/>
    </source>
</evidence>
<dbReference type="RefSeq" id="WP_073340163.1">
    <property type="nucleotide sequence ID" value="NZ_FQXM01000027.1"/>
</dbReference>
<feature type="transmembrane region" description="Helical" evidence="1">
    <location>
        <begin position="61"/>
        <end position="82"/>
    </location>
</feature>
<keyword evidence="1" id="KW-1133">Transmembrane helix</keyword>
<dbReference type="AlphaFoldDB" id="A0A1M5XEN6"/>
<dbReference type="Pfam" id="PF03956">
    <property type="entry name" value="Lys_export"/>
    <property type="match status" value="1"/>
</dbReference>